<dbReference type="InterPro" id="IPR049574">
    <property type="entry name" value="CrtA-like"/>
</dbReference>
<dbReference type="Proteomes" id="UP000070409">
    <property type="component" value="Unassembled WGS sequence"/>
</dbReference>
<reference evidence="2" key="2">
    <citation type="submission" date="2016-02" db="EMBL/GenBank/DDBJ databases">
        <authorList>
            <person name="Teng J.L."/>
            <person name="Yang Y."/>
            <person name="Huang Y."/>
            <person name="Guo F."/>
            <person name="Wei W."/>
            <person name="Chen J.H."/>
            <person name="Wong S.Y."/>
            <person name="Lau S.K."/>
            <person name="Woo P.C."/>
        </authorList>
    </citation>
    <scope>NUCLEOTIDE SEQUENCE</scope>
    <source>
        <strain evidence="2">JCM 15929</strain>
    </source>
</reference>
<keyword evidence="4" id="KW-1185">Reference proteome</keyword>
<dbReference type="AlphaFoldDB" id="A0A138A3Y0"/>
<evidence type="ECO:0008006" key="5">
    <source>
        <dbReference type="Google" id="ProtNLM"/>
    </source>
</evidence>
<evidence type="ECO:0000313" key="2">
    <source>
        <dbReference type="EMBL" id="KXP05134.1"/>
    </source>
</evidence>
<dbReference type="EMBL" id="LSRF01000057">
    <property type="protein sequence ID" value="KXP05134.1"/>
    <property type="molecule type" value="Genomic_DNA"/>
</dbReference>
<reference evidence="3" key="1">
    <citation type="submission" date="2016-02" db="EMBL/GenBank/DDBJ databases">
        <authorList>
            <person name="Wen L."/>
            <person name="He K."/>
            <person name="Yang H."/>
        </authorList>
    </citation>
    <scope>NUCLEOTIDE SEQUENCE [LARGE SCALE GENOMIC DNA]</scope>
    <source>
        <strain evidence="3">JCM 15929</strain>
    </source>
</reference>
<dbReference type="EMBL" id="LSRE01000018">
    <property type="protein sequence ID" value="KXO96282.1"/>
    <property type="molecule type" value="Genomic_DNA"/>
</dbReference>
<comment type="caution">
    <text evidence="2">The sequence shown here is derived from an EMBL/GenBank/DDBJ whole genome shotgun (WGS) entry which is preliminary data.</text>
</comment>
<reference evidence="1 4" key="3">
    <citation type="submission" date="2016-02" db="EMBL/GenBank/DDBJ databases">
        <authorList>
            <person name="Teng J.L."/>
            <person name="Tang Y."/>
            <person name="Huang Y."/>
            <person name="Guo F."/>
            <person name="Wei W."/>
            <person name="Chen J.H."/>
            <person name="Wong S.Y."/>
            <person name="Lau S.K."/>
            <person name="Woo P.C."/>
        </authorList>
    </citation>
    <scope>NUCLEOTIDE SEQUENCE [LARGE SCALE GENOMIC DNA]</scope>
    <source>
        <strain evidence="1 4">JCM 13375</strain>
    </source>
</reference>
<evidence type="ECO:0000313" key="3">
    <source>
        <dbReference type="Proteomes" id="UP000070258"/>
    </source>
</evidence>
<evidence type="ECO:0000313" key="1">
    <source>
        <dbReference type="EMBL" id="KXO96282.1"/>
    </source>
</evidence>
<accession>A0A138A3Y0</accession>
<protein>
    <recommendedName>
        <fullName evidence="5">Spheroidene monooxygenase</fullName>
    </recommendedName>
</protein>
<evidence type="ECO:0000313" key="4">
    <source>
        <dbReference type="Proteomes" id="UP000070409"/>
    </source>
</evidence>
<proteinExistence type="predicted"/>
<name>A0A138A3Y0_9ACTN</name>
<organism evidence="2 3">
    <name type="scientific">Tsukamurella pseudospumae</name>
    <dbReference type="NCBI Taxonomy" id="239498"/>
    <lineage>
        <taxon>Bacteria</taxon>
        <taxon>Bacillati</taxon>
        <taxon>Actinomycetota</taxon>
        <taxon>Actinomycetes</taxon>
        <taxon>Mycobacteriales</taxon>
        <taxon>Tsukamurellaceae</taxon>
        <taxon>Tsukamurella</taxon>
    </lineage>
</organism>
<sequence>MTHGDTGVFTLHLVELPRTTTASLLVRPPGPGTVPGLRHAETLALMRLGAPVVSPDRLQLRRLAMFARWDDEAAIDDHLASPAGARLADGWHVRMRYLRRWSQISALPGLPARAGEWDEDEPVVAVTVARMRLPEVPRFLHWGRPVERQVRDDPGATLAGAAMRPPNTIATFSIWRTVRAMTDMVHGHSDLPDPHRHEVAMEERRRRDFHHEFATYRFRPVSEHGSWDGRRGYVPGLPPGA</sequence>
<dbReference type="Proteomes" id="UP000070258">
    <property type="component" value="Unassembled WGS sequence"/>
</dbReference>
<dbReference type="RefSeq" id="WP_068573239.1">
    <property type="nucleotide sequence ID" value="NZ_LSRE01000018.1"/>
</dbReference>
<gene>
    <name evidence="2" type="ORF">AXK60_13340</name>
    <name evidence="1" type="ORF">AXK61_22455</name>
</gene>
<dbReference type="OrthoDB" id="701861at2"/>
<dbReference type="CDD" id="cd21650">
    <property type="entry name" value="CrtA-like"/>
    <property type="match status" value="1"/>
</dbReference>